<dbReference type="KEGG" id="afx:JZ786_24240"/>
<sequence length="150" mass="17250">MVHIVKIWTEHFEPMKSGNKTVEIRKDDGGYQVGDKLILAEWDRVAEDYTGRSCHATITHILSGEPWLKTGYVALSIKTDLQMTQEQVVEAAKAWRSGLVDRARTQHGSEAERDDTYMKNLRVTMNLTNVIDELYELEREYAELQASKHL</sequence>
<dbReference type="Proteomes" id="UP000663505">
    <property type="component" value="Chromosome"/>
</dbReference>
<dbReference type="AlphaFoldDB" id="A0A9X7VZ20"/>
<evidence type="ECO:0000313" key="3">
    <source>
        <dbReference type="Proteomes" id="UP000663505"/>
    </source>
</evidence>
<dbReference type="InterPro" id="IPR039440">
    <property type="entry name" value="DUF3850"/>
</dbReference>
<evidence type="ECO:0000259" key="1">
    <source>
        <dbReference type="Pfam" id="PF12961"/>
    </source>
</evidence>
<dbReference type="RefSeq" id="WP_206656805.1">
    <property type="nucleotide sequence ID" value="NZ_CP071182.1"/>
</dbReference>
<organism evidence="2 3">
    <name type="scientific">Alicyclobacillus mengziensis</name>
    <dbReference type="NCBI Taxonomy" id="2931921"/>
    <lineage>
        <taxon>Bacteria</taxon>
        <taxon>Bacillati</taxon>
        <taxon>Bacillota</taxon>
        <taxon>Bacilli</taxon>
        <taxon>Bacillales</taxon>
        <taxon>Alicyclobacillaceae</taxon>
        <taxon>Alicyclobacillus</taxon>
    </lineage>
</organism>
<gene>
    <name evidence="2" type="ORF">JZ786_24240</name>
</gene>
<proteinExistence type="predicted"/>
<reference evidence="2 3" key="1">
    <citation type="submission" date="2021-02" db="EMBL/GenBank/DDBJ databases">
        <title>Alicyclobacillus curvatus sp. nov. and Alicyclobacillus mengziensis sp. nov., two acidophilic bacteria isolated from acid mine drainage.</title>
        <authorList>
            <person name="Huang Y."/>
        </authorList>
    </citation>
    <scope>NUCLEOTIDE SEQUENCE [LARGE SCALE GENOMIC DNA]</scope>
    <source>
        <strain evidence="2 3">S30H14</strain>
    </source>
</reference>
<accession>A0A9X7VZ20</accession>
<feature type="domain" description="DUF3850" evidence="1">
    <location>
        <begin position="2"/>
        <end position="77"/>
    </location>
</feature>
<name>A0A9X7VZ20_9BACL</name>
<dbReference type="EMBL" id="CP071182">
    <property type="protein sequence ID" value="QSO47455.1"/>
    <property type="molecule type" value="Genomic_DNA"/>
</dbReference>
<dbReference type="InterPro" id="IPR015947">
    <property type="entry name" value="PUA-like_sf"/>
</dbReference>
<dbReference type="SUPFAM" id="SSF88697">
    <property type="entry name" value="PUA domain-like"/>
    <property type="match status" value="1"/>
</dbReference>
<dbReference type="Pfam" id="PF12961">
    <property type="entry name" value="DUF3850"/>
    <property type="match status" value="1"/>
</dbReference>
<protein>
    <submittedName>
        <fullName evidence="2">DUF3850 domain-containing protein</fullName>
    </submittedName>
</protein>
<dbReference type="Gene3D" id="2.30.130.30">
    <property type="entry name" value="Hypothetical protein"/>
    <property type="match status" value="1"/>
</dbReference>
<evidence type="ECO:0000313" key="2">
    <source>
        <dbReference type="EMBL" id="QSO47455.1"/>
    </source>
</evidence>
<keyword evidence="3" id="KW-1185">Reference proteome</keyword>